<keyword evidence="1" id="KW-0472">Membrane</keyword>
<keyword evidence="1" id="KW-0812">Transmembrane</keyword>
<organism evidence="2 3">
    <name type="scientific">Pseudodesulfovibrio karagichevae</name>
    <dbReference type="NCBI Taxonomy" id="3239305"/>
    <lineage>
        <taxon>Bacteria</taxon>
        <taxon>Pseudomonadati</taxon>
        <taxon>Thermodesulfobacteriota</taxon>
        <taxon>Desulfovibrionia</taxon>
        <taxon>Desulfovibrionales</taxon>
        <taxon>Desulfovibrionaceae</taxon>
    </lineage>
</organism>
<dbReference type="SUPFAM" id="SSF52540">
    <property type="entry name" value="P-loop containing nucleoside triphosphate hydrolases"/>
    <property type="match status" value="1"/>
</dbReference>
<name>A0ABV4K761_9BACT</name>
<evidence type="ECO:0000256" key="1">
    <source>
        <dbReference type="SAM" id="Phobius"/>
    </source>
</evidence>
<dbReference type="InterPro" id="IPR027417">
    <property type="entry name" value="P-loop_NTPase"/>
</dbReference>
<reference evidence="2 3" key="1">
    <citation type="submission" date="2024-08" db="EMBL/GenBank/DDBJ databases">
        <title>Sulfate-reducing bacteria isolated from formation water of the oil field in Kazakhstan and description of Pseudodesulfovibrio sp.</title>
        <authorList>
            <person name="Bidzhieva S.K."/>
            <person name="Tourova T.P."/>
            <person name="Grouzdev D.S."/>
            <person name="Beletsky A.V."/>
            <person name="Sokolova D.S."/>
            <person name="Samigullina S.R."/>
            <person name="Poltaraus A.B."/>
            <person name="Avtukh A.N."/>
            <person name="Tereshina V.M."/>
            <person name="Zhaparov N.S."/>
            <person name="Mardanov A.V."/>
            <person name="Nazina T.N."/>
        </authorList>
    </citation>
    <scope>NUCLEOTIDE SEQUENCE [LARGE SCALE GENOMIC DNA]</scope>
    <source>
        <strain evidence="2 3">9FUS</strain>
    </source>
</reference>
<comment type="caution">
    <text evidence="2">The sequence shown here is derived from an EMBL/GenBank/DDBJ whole genome shotgun (WGS) entry which is preliminary data.</text>
</comment>
<sequence length="470" mass="52029">MAKVKSQTKIVNKIMKEVDLVRDTHGTPHAIWQEHSGKQVHPLDAGEVTHLISRYCLANDGNLPSKHIVDGIRNELAFYTTENGQVKNIATRVGHHEGSVFLDLGKPGVMKVSKKKFELVEESEVLFRQSPLIASLPIPDLEAKGTAKRITRYVNVRKRDRVLILSWAMSLFLPGGTYPLLAMYGKQGSAKSTTLTMLKQMLDPSEVPIIAMPKNEVALFIASKSYKMMPIDNVSKIGGNMSDAMCQLASGGSIAGRTLYTNSGLTVIDGHSLISLNGIGLEISRQDLLSRTLVIEAPPLDGKHKPQKELVATFKKDHPVILGSMLKGVQLALNRLETVTSNSTHRMADFINWSIAWAPAFGLKESIVEKRLLDNWKEGQRHGLASDRFASGFIEFIKTQKTFNGSATELFDHMKLHAKVNDWDISFWPTSATGLGKRLSLLEDALIDAGVSLRKSRNKRGTILTIKYKK</sequence>
<keyword evidence="3" id="KW-1185">Reference proteome</keyword>
<dbReference type="RefSeq" id="WP_371388288.1">
    <property type="nucleotide sequence ID" value="NZ_JBGLYH010000098.1"/>
</dbReference>
<keyword evidence="1" id="KW-1133">Transmembrane helix</keyword>
<proteinExistence type="predicted"/>
<evidence type="ECO:0000313" key="2">
    <source>
        <dbReference type="EMBL" id="MEZ7198811.1"/>
    </source>
</evidence>
<evidence type="ECO:0008006" key="4">
    <source>
        <dbReference type="Google" id="ProtNLM"/>
    </source>
</evidence>
<feature type="transmembrane region" description="Helical" evidence="1">
    <location>
        <begin position="162"/>
        <end position="184"/>
    </location>
</feature>
<evidence type="ECO:0000313" key="3">
    <source>
        <dbReference type="Proteomes" id="UP001568698"/>
    </source>
</evidence>
<protein>
    <recommendedName>
        <fullName evidence="4">ATP-binding protein</fullName>
    </recommendedName>
</protein>
<dbReference type="Proteomes" id="UP001568698">
    <property type="component" value="Unassembled WGS sequence"/>
</dbReference>
<accession>A0ABV4K761</accession>
<gene>
    <name evidence="2" type="ORF">AB6M95_18845</name>
</gene>
<dbReference type="EMBL" id="JBGLYH010000098">
    <property type="protein sequence ID" value="MEZ7198811.1"/>
    <property type="molecule type" value="Genomic_DNA"/>
</dbReference>